<evidence type="ECO:0000313" key="2">
    <source>
        <dbReference type="Proteomes" id="UP000518752"/>
    </source>
</evidence>
<name>A0A8H5MH37_9AGAR</name>
<accession>A0A8H5MH37</accession>
<keyword evidence="2" id="KW-1185">Reference proteome</keyword>
<dbReference type="OrthoDB" id="2337158at2759"/>
<dbReference type="Proteomes" id="UP000518752">
    <property type="component" value="Unassembled WGS sequence"/>
</dbReference>
<dbReference type="AlphaFoldDB" id="A0A8H5MH37"/>
<reference evidence="1 2" key="1">
    <citation type="journal article" date="2020" name="ISME J.">
        <title>Uncovering the hidden diversity of litter-decomposition mechanisms in mushroom-forming fungi.</title>
        <authorList>
            <person name="Floudas D."/>
            <person name="Bentzer J."/>
            <person name="Ahren D."/>
            <person name="Johansson T."/>
            <person name="Persson P."/>
            <person name="Tunlid A."/>
        </authorList>
    </citation>
    <scope>NUCLEOTIDE SEQUENCE [LARGE SCALE GENOMIC DNA]</scope>
    <source>
        <strain evidence="1 2">CBS 406.79</strain>
    </source>
</reference>
<evidence type="ECO:0000313" key="1">
    <source>
        <dbReference type="EMBL" id="KAF5393519.1"/>
    </source>
</evidence>
<organism evidence="1 2">
    <name type="scientific">Collybiopsis confluens</name>
    <dbReference type="NCBI Taxonomy" id="2823264"/>
    <lineage>
        <taxon>Eukaryota</taxon>
        <taxon>Fungi</taxon>
        <taxon>Dikarya</taxon>
        <taxon>Basidiomycota</taxon>
        <taxon>Agaricomycotina</taxon>
        <taxon>Agaricomycetes</taxon>
        <taxon>Agaricomycetidae</taxon>
        <taxon>Agaricales</taxon>
        <taxon>Marasmiineae</taxon>
        <taxon>Omphalotaceae</taxon>
        <taxon>Collybiopsis</taxon>
    </lineage>
</organism>
<sequence>MMNLHQRGLVDACFEEGQYDEGIALLSQLKSQNVAPSPSHIRQLLYLSLYPPVMKKQPVDSNLSPSKIVKQQRPIAISHKTATSARTLLLQFAVTNHPDDLARALPSYSTADDNEREDSESFIARKSSCIAMTKNCWNILQRGFIRRAVTSSPTKKSSTVYEEDDDDDFAISDVVAEHAWPILDFILILYERDERETTARGLPRYSPLLLDQIPASRSGKGARWEAEAPLSVILFAINQNNERLQSMGARLTQLLINLCCTNLFEFTMFLNLVFNKIYASAPTTFLTLLASLPPTIPLLKFRIALLHKFICSNGQNPTTDTSLRPRVRAKPVPRARGEVNTVEGTSTSLATPTLSQIALPSFTEICRVVEELQPKSTETSYLWIQSQLLSSFGLYQSQLPAEARDEGWQKFLAAEDLPQQLDKFFVNSQEEDAIFYKRILNVALPVLA</sequence>
<proteinExistence type="predicted"/>
<comment type="caution">
    <text evidence="1">The sequence shown here is derived from an EMBL/GenBank/DDBJ whole genome shotgun (WGS) entry which is preliminary data.</text>
</comment>
<dbReference type="EMBL" id="JAACJN010000002">
    <property type="protein sequence ID" value="KAF5393519.1"/>
    <property type="molecule type" value="Genomic_DNA"/>
</dbReference>
<protein>
    <submittedName>
        <fullName evidence="1">Uncharacterized protein</fullName>
    </submittedName>
</protein>
<gene>
    <name evidence="1" type="ORF">D9757_000780</name>
</gene>